<dbReference type="AlphaFoldDB" id="A0A7C9AKX6"/>
<protein>
    <submittedName>
        <fullName evidence="2">Uncharacterized protein</fullName>
    </submittedName>
</protein>
<dbReference type="EMBL" id="GISG01241588">
    <property type="protein sequence ID" value="MBA4668851.1"/>
    <property type="molecule type" value="Transcribed_RNA"/>
</dbReference>
<reference evidence="2" key="1">
    <citation type="journal article" date="2013" name="J. Plant Res.">
        <title>Effect of fungi and light on seed germination of three Opuntia species from semiarid lands of central Mexico.</title>
        <authorList>
            <person name="Delgado-Sanchez P."/>
            <person name="Jimenez-Bremont J.F."/>
            <person name="Guerrero-Gonzalez Mde L."/>
            <person name="Flores J."/>
        </authorList>
    </citation>
    <scope>NUCLEOTIDE SEQUENCE</scope>
    <source>
        <tissue evidence="2">Cladode</tissue>
    </source>
</reference>
<dbReference type="EMBL" id="GISG01241591">
    <property type="protein sequence ID" value="MBA4668853.1"/>
    <property type="molecule type" value="Transcribed_RNA"/>
</dbReference>
<evidence type="ECO:0000313" key="2">
    <source>
        <dbReference type="EMBL" id="MBA4668853.1"/>
    </source>
</evidence>
<accession>A0A7C9AKX6</accession>
<name>A0A7C9AKX6_OPUST</name>
<organism evidence="2">
    <name type="scientific">Opuntia streptacantha</name>
    <name type="common">Prickly pear cactus</name>
    <name type="synonym">Opuntia cardona</name>
    <dbReference type="NCBI Taxonomy" id="393608"/>
    <lineage>
        <taxon>Eukaryota</taxon>
        <taxon>Viridiplantae</taxon>
        <taxon>Streptophyta</taxon>
        <taxon>Embryophyta</taxon>
        <taxon>Tracheophyta</taxon>
        <taxon>Spermatophyta</taxon>
        <taxon>Magnoliopsida</taxon>
        <taxon>eudicotyledons</taxon>
        <taxon>Gunneridae</taxon>
        <taxon>Pentapetalae</taxon>
        <taxon>Caryophyllales</taxon>
        <taxon>Cactineae</taxon>
        <taxon>Cactaceae</taxon>
        <taxon>Opuntioideae</taxon>
        <taxon>Opuntia</taxon>
    </lineage>
</organism>
<evidence type="ECO:0000256" key="1">
    <source>
        <dbReference type="SAM" id="MobiDB-lite"/>
    </source>
</evidence>
<feature type="region of interest" description="Disordered" evidence="1">
    <location>
        <begin position="116"/>
        <end position="140"/>
    </location>
</feature>
<proteinExistence type="predicted"/>
<reference evidence="2" key="2">
    <citation type="submission" date="2020-07" db="EMBL/GenBank/DDBJ databases">
        <authorList>
            <person name="Vera ALvarez R."/>
            <person name="Arias-Moreno D.M."/>
            <person name="Jimenez-Jacinto V."/>
            <person name="Jimenez-Bremont J.F."/>
            <person name="Swaminathan K."/>
            <person name="Moose S.P."/>
            <person name="Guerrero-Gonzalez M.L."/>
            <person name="Marino-Ramirez L."/>
            <person name="Landsman D."/>
            <person name="Rodriguez-Kessler M."/>
            <person name="Delgado-Sanchez P."/>
        </authorList>
    </citation>
    <scope>NUCLEOTIDE SEQUENCE</scope>
    <source>
        <tissue evidence="2">Cladode</tissue>
    </source>
</reference>
<sequence>MDPENKLRLKSKDWIEVSPEMESGITPEKLLPANDRFCRLVRFPIPDGNDKENKLLETSKYCSLSKELISSGIIPLIELLAIDSFTSIVRFTKTLKSASAERPKLSRTTPATCPPLQTIPFQEEGQPLKSMDSSFHEFNT</sequence>
<feature type="compositionally biased region" description="Polar residues" evidence="1">
    <location>
        <begin position="131"/>
        <end position="140"/>
    </location>
</feature>